<evidence type="ECO:0000259" key="2">
    <source>
        <dbReference type="Pfam" id="PF04895"/>
    </source>
</evidence>
<evidence type="ECO:0000313" key="3">
    <source>
        <dbReference type="EMBL" id="KUG16060.1"/>
    </source>
</evidence>
<dbReference type="InterPro" id="IPR033167">
    <property type="entry name" value="Nre"/>
</dbReference>
<dbReference type="EMBL" id="LNQE01001516">
    <property type="protein sequence ID" value="KUG16060.1"/>
    <property type="molecule type" value="Genomic_DNA"/>
</dbReference>
<dbReference type="PANTHER" id="PTHR38136:SF2">
    <property type="entry name" value="DNA REPAIR PROTEIN"/>
    <property type="match status" value="1"/>
</dbReference>
<evidence type="ECO:0000259" key="1">
    <source>
        <dbReference type="Pfam" id="PF04894"/>
    </source>
</evidence>
<dbReference type="InterPro" id="IPR006978">
    <property type="entry name" value="Nre_N"/>
</dbReference>
<proteinExistence type="inferred from homology"/>
<dbReference type="Pfam" id="PF04895">
    <property type="entry name" value="Nre_C"/>
    <property type="match status" value="1"/>
</dbReference>
<feature type="domain" description="Archaeal Nre N-terminal" evidence="1">
    <location>
        <begin position="29"/>
        <end position="287"/>
    </location>
</feature>
<gene>
    <name evidence="3" type="ORF">ASZ90_014288</name>
</gene>
<evidence type="ECO:0008006" key="4">
    <source>
        <dbReference type="Google" id="ProtNLM"/>
    </source>
</evidence>
<feature type="domain" description="Archaeal Nre C-terminal" evidence="2">
    <location>
        <begin position="298"/>
        <end position="406"/>
    </location>
</feature>
<comment type="caution">
    <text evidence="3">The sequence shown here is derived from an EMBL/GenBank/DDBJ whole genome shotgun (WGS) entry which is preliminary data.</text>
</comment>
<organism evidence="3">
    <name type="scientific">hydrocarbon metagenome</name>
    <dbReference type="NCBI Taxonomy" id="938273"/>
    <lineage>
        <taxon>unclassified sequences</taxon>
        <taxon>metagenomes</taxon>
        <taxon>ecological metagenomes</taxon>
    </lineage>
</organism>
<dbReference type="Pfam" id="PF04894">
    <property type="entry name" value="Nre_N"/>
    <property type="match status" value="1"/>
</dbReference>
<dbReference type="PANTHER" id="PTHR38136">
    <property type="entry name" value="DNA REPAIR PROTEIN"/>
    <property type="match status" value="1"/>
</dbReference>
<name>A0A0W8F5C6_9ZZZZ</name>
<dbReference type="GO" id="GO:0006281">
    <property type="term" value="P:DNA repair"/>
    <property type="evidence" value="ECO:0007669"/>
    <property type="project" value="InterPro"/>
</dbReference>
<sequence>MPRRKGRHFSDERERRIVSCITCKGRGECGQPVCPIVRRLEELVSLPKIGSRMEGFTPPEVFVGRSGYPLVRAGPVLPSVQAEELPHLGMNMDEIISARMGMVRSETKIRVLEAGEPGKLLEACQQIAMSSAPVGAEVSFIKPPRRRLQFDGVLSPTGPSGELAKMEITTNPLIPRKVDQIVLDRGAPADVAIAELYSAGIDIDHLSRLLSIGLLGNKRRLVPTRWSITASDDMIGKSLKDEVLDFPEVKGYHLFSGEELGNHFEVLLSPRPFSFELIEIWRPHSLWAEEGFIGRDGEDARPKKGYSPLAGGYYAARLAVLEHLSRWGRQAGVLAIREISEDYRIPLGVWVVREVARKAMSSHPTRFDALSSAREVMAGRLHTPEVSWLKKAELLTGSTQKRLNEF</sequence>
<protein>
    <recommendedName>
        <fullName evidence="4">DNA repair protein</fullName>
    </recommendedName>
</protein>
<dbReference type="AlphaFoldDB" id="A0A0W8F5C6"/>
<dbReference type="InterPro" id="IPR006979">
    <property type="entry name" value="Nre_C"/>
</dbReference>
<dbReference type="HAMAP" id="MF_02096">
    <property type="entry name" value="Nre"/>
    <property type="match status" value="1"/>
</dbReference>
<accession>A0A0W8F5C6</accession>
<reference evidence="3" key="1">
    <citation type="journal article" date="2015" name="Proc. Natl. Acad. Sci. U.S.A.">
        <title>Networks of energetic and metabolic interactions define dynamics in microbial communities.</title>
        <authorList>
            <person name="Embree M."/>
            <person name="Liu J.K."/>
            <person name="Al-Bassam M.M."/>
            <person name="Zengler K."/>
        </authorList>
    </citation>
    <scope>NUCLEOTIDE SEQUENCE</scope>
</reference>